<dbReference type="SUPFAM" id="SSF53850">
    <property type="entry name" value="Periplasmic binding protein-like II"/>
    <property type="match status" value="1"/>
</dbReference>
<feature type="domain" description="Ionotropic glutamate receptor C-terminal" evidence="4">
    <location>
        <begin position="69"/>
        <end position="293"/>
    </location>
</feature>
<dbReference type="CDD" id="cd01069">
    <property type="entry name" value="PBP2_PheC"/>
    <property type="match status" value="1"/>
</dbReference>
<dbReference type="InterPro" id="IPR037298">
    <property type="entry name" value="PheC_PBP2"/>
</dbReference>
<protein>
    <submittedName>
        <fullName evidence="5">Transporter substrate-binding domain-containing protein</fullName>
    </submittedName>
</protein>
<proteinExistence type="predicted"/>
<accession>A0A6I4VSP6</accession>
<dbReference type="InterPro" id="IPR001638">
    <property type="entry name" value="Solute-binding_3/MltF_N"/>
</dbReference>
<reference evidence="5 6" key="1">
    <citation type="submission" date="2019-12" db="EMBL/GenBank/DDBJ databases">
        <title>Whole-genome analyses of novel actinobacteria.</title>
        <authorList>
            <person name="Sahin N."/>
            <person name="Saygin H."/>
        </authorList>
    </citation>
    <scope>NUCLEOTIDE SEQUENCE [LARGE SCALE GENOMIC DNA]</scope>
    <source>
        <strain evidence="5 6">KC615</strain>
    </source>
</reference>
<name>A0A6I4VSP6_9BACL</name>
<dbReference type="Gene3D" id="3.40.190.10">
    <property type="entry name" value="Periplasmic binding protein-like II"/>
    <property type="match status" value="2"/>
</dbReference>
<sequence length="293" mass="33451">MYNYCDLSTAIPIKRERNNLQKRLLIILTSFVLLLSGVLLGISFVQEGDAGSYKNPDKSRLENIIAKGKIRVGTTGDYKPFTYWNPTTKQYEGYDIDAAKQLAKDLGVKVEFVKTTWPTLMQDLQNNKFDISMGGITRTLVREKTAHLSQAYIQDGKSPLIRKEDKEKFKSLADIDKPNVKIGVNPGGTNEKFVRENIKNAQVILVQNNLEIPKMVAEGKVDVMITDSTEARYYATQDERLSAILTENPFDLHEKGYLMPQGDLDFQNWIDLWMDEMKLQGKFKELEKKWISG</sequence>
<evidence type="ECO:0000256" key="2">
    <source>
        <dbReference type="SAM" id="Phobius"/>
    </source>
</evidence>
<keyword evidence="2" id="KW-0812">Transmembrane</keyword>
<dbReference type="GO" id="GO:0015276">
    <property type="term" value="F:ligand-gated monoatomic ion channel activity"/>
    <property type="evidence" value="ECO:0007669"/>
    <property type="project" value="InterPro"/>
</dbReference>
<keyword evidence="2" id="KW-1133">Transmembrane helix</keyword>
<comment type="caution">
    <text evidence="5">The sequence shown here is derived from an EMBL/GenBank/DDBJ whole genome shotgun (WGS) entry which is preliminary data.</text>
</comment>
<dbReference type="GO" id="GO:0016836">
    <property type="term" value="F:hydro-lyase activity"/>
    <property type="evidence" value="ECO:0007669"/>
    <property type="project" value="InterPro"/>
</dbReference>
<dbReference type="GO" id="GO:0016020">
    <property type="term" value="C:membrane"/>
    <property type="evidence" value="ECO:0007669"/>
    <property type="project" value="InterPro"/>
</dbReference>
<dbReference type="Proteomes" id="UP000430692">
    <property type="component" value="Unassembled WGS sequence"/>
</dbReference>
<evidence type="ECO:0000313" key="5">
    <source>
        <dbReference type="EMBL" id="MXQ54759.1"/>
    </source>
</evidence>
<dbReference type="AlphaFoldDB" id="A0A6I4VSP6"/>
<gene>
    <name evidence="5" type="ORF">GSM42_13755</name>
</gene>
<organism evidence="5 6">
    <name type="scientific">Shimazuella alba</name>
    <dbReference type="NCBI Taxonomy" id="2690964"/>
    <lineage>
        <taxon>Bacteria</taxon>
        <taxon>Bacillati</taxon>
        <taxon>Bacillota</taxon>
        <taxon>Bacilli</taxon>
        <taxon>Bacillales</taxon>
        <taxon>Thermoactinomycetaceae</taxon>
        <taxon>Shimazuella</taxon>
    </lineage>
</organism>
<dbReference type="SMART" id="SM00062">
    <property type="entry name" value="PBPb"/>
    <property type="match status" value="1"/>
</dbReference>
<keyword evidence="2" id="KW-0472">Membrane</keyword>
<dbReference type="SMART" id="SM00079">
    <property type="entry name" value="PBPe"/>
    <property type="match status" value="1"/>
</dbReference>
<dbReference type="InterPro" id="IPR001320">
    <property type="entry name" value="Iontro_rcpt_C"/>
</dbReference>
<dbReference type="PANTHER" id="PTHR35936">
    <property type="entry name" value="MEMBRANE-BOUND LYTIC MUREIN TRANSGLYCOSYLASE F"/>
    <property type="match status" value="1"/>
</dbReference>
<keyword evidence="6" id="KW-1185">Reference proteome</keyword>
<dbReference type="PANTHER" id="PTHR35936:SF19">
    <property type="entry name" value="AMINO-ACID-BINDING PROTEIN YXEM-RELATED"/>
    <property type="match status" value="1"/>
</dbReference>
<dbReference type="EMBL" id="WUUL01000009">
    <property type="protein sequence ID" value="MXQ54759.1"/>
    <property type="molecule type" value="Genomic_DNA"/>
</dbReference>
<dbReference type="Pfam" id="PF00497">
    <property type="entry name" value="SBP_bac_3"/>
    <property type="match status" value="1"/>
</dbReference>
<evidence type="ECO:0000259" key="3">
    <source>
        <dbReference type="SMART" id="SM00062"/>
    </source>
</evidence>
<feature type="transmembrane region" description="Helical" evidence="2">
    <location>
        <begin position="24"/>
        <end position="45"/>
    </location>
</feature>
<feature type="domain" description="Solute-binding protein family 3/N-terminal" evidence="3">
    <location>
        <begin position="69"/>
        <end position="293"/>
    </location>
</feature>
<evidence type="ECO:0000313" key="6">
    <source>
        <dbReference type="Proteomes" id="UP000430692"/>
    </source>
</evidence>
<evidence type="ECO:0000256" key="1">
    <source>
        <dbReference type="ARBA" id="ARBA00022729"/>
    </source>
</evidence>
<evidence type="ECO:0000259" key="4">
    <source>
        <dbReference type="SMART" id="SM00079"/>
    </source>
</evidence>
<keyword evidence="1" id="KW-0732">Signal</keyword>